<feature type="chain" id="PRO_5012873044" evidence="2">
    <location>
        <begin position="21"/>
        <end position="347"/>
    </location>
</feature>
<dbReference type="EMBL" id="KZ269981">
    <property type="protein sequence ID" value="OZC11352.1"/>
    <property type="molecule type" value="Genomic_DNA"/>
</dbReference>
<sequence length="347" mass="38591">MRRTIMLILLLLQKAFTVHAINASERFRTNSSNLSSFDSSTKAYHGVVQSTTSFVKNDNGKVSVVEGLDLLHTKVDEILDCCKSKCPGKSDIMREEICNGKLTMQTASSRPKTVKMVLPRRQCILCTCPMTSTSCPVMPADHCPCSVQIGQLLPCPISSGKFQVRSRRRKRQMAEVVVPADDKSAIEYLRKLGYVEESNLSPANICHPSNLPANIILPNEKTAAVIPVAMEPYQAVLPAQQQIPMQLLPNLMLQQPAFDGMNGMQLMNLALLHQQQQEKQQRMVPSGLNEQSKLTNLLASQSDNQLNKNDDCQFQGRIKSAATARSRIIFIVLAIIIWIILSQECKI</sequence>
<keyword evidence="1" id="KW-1133">Transmembrane helix</keyword>
<proteinExistence type="predicted"/>
<dbReference type="Proteomes" id="UP000242913">
    <property type="component" value="Unassembled WGS sequence"/>
</dbReference>
<keyword evidence="2" id="KW-0732">Signal</keyword>
<accession>A0A238C1I7</accession>
<evidence type="ECO:0000256" key="2">
    <source>
        <dbReference type="SAM" id="SignalP"/>
    </source>
</evidence>
<keyword evidence="1" id="KW-0472">Membrane</keyword>
<dbReference type="OrthoDB" id="5868486at2759"/>
<gene>
    <name evidence="3" type="ORF">X798_01768</name>
</gene>
<dbReference type="AlphaFoldDB" id="A0A238C1I7"/>
<name>A0A238C1I7_9BILA</name>
<keyword evidence="4" id="KW-1185">Reference proteome</keyword>
<keyword evidence="1" id="KW-0812">Transmembrane</keyword>
<reference evidence="3 4" key="1">
    <citation type="submission" date="2015-12" db="EMBL/GenBank/DDBJ databases">
        <title>Draft genome of the nematode, Onchocerca flexuosa.</title>
        <authorList>
            <person name="Mitreva M."/>
        </authorList>
    </citation>
    <scope>NUCLEOTIDE SEQUENCE [LARGE SCALE GENOMIC DNA]</scope>
    <source>
        <strain evidence="3">Red Deer</strain>
    </source>
</reference>
<feature type="transmembrane region" description="Helical" evidence="1">
    <location>
        <begin position="324"/>
        <end position="341"/>
    </location>
</feature>
<evidence type="ECO:0000313" key="3">
    <source>
        <dbReference type="EMBL" id="OZC11352.1"/>
    </source>
</evidence>
<organism evidence="3 4">
    <name type="scientific">Onchocerca flexuosa</name>
    <dbReference type="NCBI Taxonomy" id="387005"/>
    <lineage>
        <taxon>Eukaryota</taxon>
        <taxon>Metazoa</taxon>
        <taxon>Ecdysozoa</taxon>
        <taxon>Nematoda</taxon>
        <taxon>Chromadorea</taxon>
        <taxon>Rhabditida</taxon>
        <taxon>Spirurina</taxon>
        <taxon>Spiruromorpha</taxon>
        <taxon>Filarioidea</taxon>
        <taxon>Onchocercidae</taxon>
        <taxon>Onchocerca</taxon>
    </lineage>
</organism>
<feature type="signal peptide" evidence="2">
    <location>
        <begin position="1"/>
        <end position="20"/>
    </location>
</feature>
<protein>
    <submittedName>
        <fullName evidence="3">Uncharacterized protein</fullName>
    </submittedName>
</protein>
<evidence type="ECO:0000256" key="1">
    <source>
        <dbReference type="SAM" id="Phobius"/>
    </source>
</evidence>
<evidence type="ECO:0000313" key="4">
    <source>
        <dbReference type="Proteomes" id="UP000242913"/>
    </source>
</evidence>